<dbReference type="AlphaFoldDB" id="X1ERN5"/>
<comment type="caution">
    <text evidence="1">The sequence shown here is derived from an EMBL/GenBank/DDBJ whole genome shotgun (WGS) entry which is preliminary data.</text>
</comment>
<name>X1ERN5_9ZZZZ</name>
<reference evidence="1" key="1">
    <citation type="journal article" date="2014" name="Front. Microbiol.">
        <title>High frequency of phylogenetically diverse reductive dehalogenase-homologous genes in deep subseafloor sedimentary metagenomes.</title>
        <authorList>
            <person name="Kawai M."/>
            <person name="Futagami T."/>
            <person name="Toyoda A."/>
            <person name="Takaki Y."/>
            <person name="Nishi S."/>
            <person name="Hori S."/>
            <person name="Arai W."/>
            <person name="Tsubouchi T."/>
            <person name="Morono Y."/>
            <person name="Uchiyama I."/>
            <person name="Ito T."/>
            <person name="Fujiyama A."/>
            <person name="Inagaki F."/>
            <person name="Takami H."/>
        </authorList>
    </citation>
    <scope>NUCLEOTIDE SEQUENCE</scope>
    <source>
        <strain evidence="1">Expedition CK06-06</strain>
    </source>
</reference>
<gene>
    <name evidence="1" type="ORF">S01H4_54183</name>
</gene>
<proteinExistence type="predicted"/>
<feature type="non-terminal residue" evidence="1">
    <location>
        <position position="1"/>
    </location>
</feature>
<accession>X1ERN5</accession>
<dbReference type="SUPFAM" id="SSF49842">
    <property type="entry name" value="TNF-like"/>
    <property type="match status" value="1"/>
</dbReference>
<dbReference type="Gene3D" id="2.60.120.40">
    <property type="match status" value="1"/>
</dbReference>
<organism evidence="1">
    <name type="scientific">marine sediment metagenome</name>
    <dbReference type="NCBI Taxonomy" id="412755"/>
    <lineage>
        <taxon>unclassified sequences</taxon>
        <taxon>metagenomes</taxon>
        <taxon>ecological metagenomes</taxon>
    </lineage>
</organism>
<evidence type="ECO:0008006" key="2">
    <source>
        <dbReference type="Google" id="ProtNLM"/>
    </source>
</evidence>
<protein>
    <recommendedName>
        <fullName evidence="2">C1q domain-containing protein</fullName>
    </recommendedName>
</protein>
<sequence>DFTTEKYTVSVAGLYMVSFCFQIDNPEDQNLIVYLIKNGADFREFRFGISSNTNNLSVQGLDFLELDIGDIIWFDCWNISDPIGTDLDFEAGEDETWINIIRLGQ</sequence>
<evidence type="ECO:0000313" key="1">
    <source>
        <dbReference type="EMBL" id="GAH11308.1"/>
    </source>
</evidence>
<dbReference type="InterPro" id="IPR008983">
    <property type="entry name" value="Tumour_necrosis_fac-like_dom"/>
</dbReference>
<dbReference type="EMBL" id="BART01031158">
    <property type="protein sequence ID" value="GAH11308.1"/>
    <property type="molecule type" value="Genomic_DNA"/>
</dbReference>